<organism evidence="8 9">
    <name type="scientific">Celerinatantimonas yamalensis</name>
    <dbReference type="NCBI Taxonomy" id="559956"/>
    <lineage>
        <taxon>Bacteria</taxon>
        <taxon>Pseudomonadati</taxon>
        <taxon>Pseudomonadota</taxon>
        <taxon>Gammaproteobacteria</taxon>
        <taxon>Celerinatantimonadaceae</taxon>
        <taxon>Celerinatantimonas</taxon>
    </lineage>
</organism>
<comment type="caution">
    <text evidence="8">The sequence shown here is derived from an EMBL/GenBank/DDBJ whole genome shotgun (WGS) entry which is preliminary data.</text>
</comment>
<evidence type="ECO:0000313" key="8">
    <source>
        <dbReference type="EMBL" id="MFM2484087.1"/>
    </source>
</evidence>
<dbReference type="Pfam" id="PF04632">
    <property type="entry name" value="FUSC"/>
    <property type="match status" value="1"/>
</dbReference>
<feature type="transmembrane region" description="Helical" evidence="7">
    <location>
        <begin position="503"/>
        <end position="520"/>
    </location>
</feature>
<feature type="transmembrane region" description="Helical" evidence="7">
    <location>
        <begin position="423"/>
        <end position="443"/>
    </location>
</feature>
<sequence length="682" mass="75075">MGTVLSYILMPDRRSVQFALKGVISMSLALTIAIALQLDRPYWAVISAVFLQIRPESGLVLEKSLCQICGTVVGGIVGIFILDAFMPYPYLALGTLTVWLGLNSALSAMVRRVNLIYAFAMAGVTAELIVLLVMVVPAQADSQTVFNVAQARVSEIIIGAICAAVVSNLFWPVKVKELLKTHANGAIHKTLAYLATELDPTGSHEDRHQQIDGILQMLTEVSDNCSAVNYEGPEGPGRARAANQICHKILSLLSSIQIFGRLQRRNAELITPGLAHVLEAMRQNFEQIASSTDLKQSYQLTKTFRHNLATYRTTHWCDTPLETRLLRVALEMTSDLTILLKAFLALENRDTTLLHASSMKPYRDPIIGLITGGRTALVFMIGTFIWIQTGAYAALMIMILPVIFSIMLARLPLMLNSIVLKRMLVGVVISIPVAIFYVAGLLAQSSGQLGELLLILSGPYFVGGLALANRPTLPYGLGFLISFTILVHVSTTMTKAFATDYTLSSALGILVAIGMLYWVFQMISGPSAQFMVKRLFQSTYQDLLQMNKQERPEAWFNRRMADRLIRLTNYDQRSKTRAVTDLALTGLNLGHISIRLQSLCQSYAQAPLQTLEHWQQALAESFLLATKGRYSTQLATANEALLNELSAILGESSQLAMIQGMFQRLTLTLQRSAQVMAKAIGD</sequence>
<reference evidence="8 9" key="1">
    <citation type="journal article" date="2013" name="Int. J. Syst. Evol. Microbiol.">
        <title>Celerinatantimonas yamalensis sp. nov., a cold-adapted diazotrophic bacterium from a cold permafrost brine.</title>
        <authorList>
            <person name="Shcherbakova V."/>
            <person name="Chuvilskaya N."/>
            <person name="Rivkina E."/>
            <person name="Demidov N."/>
            <person name="Uchaeva V."/>
            <person name="Suetin S."/>
            <person name="Suzina N."/>
            <person name="Gilichinsky D."/>
        </authorList>
    </citation>
    <scope>NUCLEOTIDE SEQUENCE [LARGE SCALE GENOMIC DNA]</scope>
    <source>
        <strain evidence="8 9">C7</strain>
    </source>
</reference>
<accession>A0ABW9G3M9</accession>
<feature type="transmembrane region" description="Helical" evidence="7">
    <location>
        <begin position="156"/>
        <end position="173"/>
    </location>
</feature>
<feature type="transmembrane region" description="Helical" evidence="7">
    <location>
        <begin position="475"/>
        <end position="497"/>
    </location>
</feature>
<dbReference type="Proteomes" id="UP001629953">
    <property type="component" value="Unassembled WGS sequence"/>
</dbReference>
<keyword evidence="2" id="KW-0813">Transport</keyword>
<feature type="transmembrane region" description="Helical" evidence="7">
    <location>
        <begin position="366"/>
        <end position="387"/>
    </location>
</feature>
<evidence type="ECO:0000256" key="2">
    <source>
        <dbReference type="ARBA" id="ARBA00022448"/>
    </source>
</evidence>
<evidence type="ECO:0000256" key="5">
    <source>
        <dbReference type="ARBA" id="ARBA00022989"/>
    </source>
</evidence>
<dbReference type="EMBL" id="JBEQCT010000001">
    <property type="protein sequence ID" value="MFM2484087.1"/>
    <property type="molecule type" value="Genomic_DNA"/>
</dbReference>
<dbReference type="PANTHER" id="PTHR30509:SF9">
    <property type="entry name" value="MULTIDRUG RESISTANCE PROTEIN MDTO"/>
    <property type="match status" value="1"/>
</dbReference>
<dbReference type="PANTHER" id="PTHR30509">
    <property type="entry name" value="P-HYDROXYBENZOIC ACID EFFLUX PUMP SUBUNIT-RELATED"/>
    <property type="match status" value="1"/>
</dbReference>
<feature type="transmembrane region" description="Helical" evidence="7">
    <location>
        <begin position="115"/>
        <end position="136"/>
    </location>
</feature>
<keyword evidence="9" id="KW-1185">Reference proteome</keyword>
<feature type="transmembrane region" description="Helical" evidence="7">
    <location>
        <begin position="18"/>
        <end position="38"/>
    </location>
</feature>
<feature type="transmembrane region" description="Helical" evidence="7">
    <location>
        <begin position="393"/>
        <end position="411"/>
    </location>
</feature>
<keyword evidence="5 7" id="KW-1133">Transmembrane helix</keyword>
<evidence type="ECO:0000256" key="3">
    <source>
        <dbReference type="ARBA" id="ARBA00022475"/>
    </source>
</evidence>
<evidence type="ECO:0000256" key="7">
    <source>
        <dbReference type="SAM" id="Phobius"/>
    </source>
</evidence>
<feature type="transmembrane region" description="Helical" evidence="7">
    <location>
        <begin position="88"/>
        <end position="108"/>
    </location>
</feature>
<name>A0ABW9G3M9_9GAMM</name>
<comment type="subcellular location">
    <subcellularLocation>
        <location evidence="1">Cell membrane</location>
        <topology evidence="1">Multi-pass membrane protein</topology>
    </subcellularLocation>
</comment>
<evidence type="ECO:0000313" key="9">
    <source>
        <dbReference type="Proteomes" id="UP001629953"/>
    </source>
</evidence>
<keyword evidence="6 7" id="KW-0472">Membrane</keyword>
<protein>
    <submittedName>
        <fullName evidence="8">FUSC family protein</fullName>
    </submittedName>
</protein>
<dbReference type="RefSeq" id="WP_408622227.1">
    <property type="nucleotide sequence ID" value="NZ_JBEQCT010000001.1"/>
</dbReference>
<keyword evidence="3" id="KW-1003">Cell membrane</keyword>
<proteinExistence type="predicted"/>
<gene>
    <name evidence="8" type="ORF">ABUE30_03245</name>
</gene>
<keyword evidence="4 7" id="KW-0812">Transmembrane</keyword>
<feature type="transmembrane region" description="Helical" evidence="7">
    <location>
        <begin position="59"/>
        <end position="82"/>
    </location>
</feature>
<evidence type="ECO:0000256" key="6">
    <source>
        <dbReference type="ARBA" id="ARBA00023136"/>
    </source>
</evidence>
<evidence type="ECO:0000256" key="1">
    <source>
        <dbReference type="ARBA" id="ARBA00004651"/>
    </source>
</evidence>
<evidence type="ECO:0000256" key="4">
    <source>
        <dbReference type="ARBA" id="ARBA00022692"/>
    </source>
</evidence>
<dbReference type="InterPro" id="IPR006726">
    <property type="entry name" value="PHBA_efflux_AaeB/fusaric-R"/>
</dbReference>